<gene>
    <name evidence="1" type="ORF">PtA15_12A189</name>
</gene>
<evidence type="ECO:0000313" key="1">
    <source>
        <dbReference type="EMBL" id="WAQ90203.1"/>
    </source>
</evidence>
<name>A0ABY7CY25_9BASI</name>
<accession>A0ABY7CY25</accession>
<organism evidence="1 2">
    <name type="scientific">Puccinia triticina</name>
    <dbReference type="NCBI Taxonomy" id="208348"/>
    <lineage>
        <taxon>Eukaryota</taxon>
        <taxon>Fungi</taxon>
        <taxon>Dikarya</taxon>
        <taxon>Basidiomycota</taxon>
        <taxon>Pucciniomycotina</taxon>
        <taxon>Pucciniomycetes</taxon>
        <taxon>Pucciniales</taxon>
        <taxon>Pucciniaceae</taxon>
        <taxon>Puccinia</taxon>
    </lineage>
</organism>
<evidence type="ECO:0000313" key="2">
    <source>
        <dbReference type="Proteomes" id="UP001164743"/>
    </source>
</evidence>
<dbReference type="RefSeq" id="XP_053025758.1">
    <property type="nucleotide sequence ID" value="XM_053161773.1"/>
</dbReference>
<dbReference type="GeneID" id="77802668"/>
<sequence length="120" mass="13325">MSNPGAFQGSIGPEQFQQIVDKLTGARAFGHLIQMDYDEGPDSPIPANELTDVLLNQWLDASGGLWSIDSAIPRFMIFRNANHNGAVGEPCMIAFFKTKQPSTWTLVNQNYKRLSAHLFN</sequence>
<dbReference type="EMBL" id="CP110432">
    <property type="protein sequence ID" value="WAQ90203.1"/>
    <property type="molecule type" value="Genomic_DNA"/>
</dbReference>
<keyword evidence="2" id="KW-1185">Reference proteome</keyword>
<protein>
    <submittedName>
        <fullName evidence="1">Uncharacterized protein</fullName>
    </submittedName>
</protein>
<reference evidence="1" key="1">
    <citation type="submission" date="2022-10" db="EMBL/GenBank/DDBJ databases">
        <title>Puccinia triticina Genome sequencing and assembly.</title>
        <authorList>
            <person name="Li C."/>
        </authorList>
    </citation>
    <scope>NUCLEOTIDE SEQUENCE</scope>
    <source>
        <strain evidence="1">Pt15</strain>
    </source>
</reference>
<proteinExistence type="predicted"/>
<dbReference type="Proteomes" id="UP001164743">
    <property type="component" value="Chromosome 12A"/>
</dbReference>